<evidence type="ECO:0000256" key="1">
    <source>
        <dbReference type="ARBA" id="ARBA00023015"/>
    </source>
</evidence>
<proteinExistence type="predicted"/>
<dbReference type="PROSITE" id="PS00041">
    <property type="entry name" value="HTH_ARAC_FAMILY_1"/>
    <property type="match status" value="1"/>
</dbReference>
<evidence type="ECO:0000256" key="3">
    <source>
        <dbReference type="ARBA" id="ARBA00023163"/>
    </source>
</evidence>
<evidence type="ECO:0000313" key="5">
    <source>
        <dbReference type="EMBL" id="SFO18691.1"/>
    </source>
</evidence>
<dbReference type="InterPro" id="IPR050204">
    <property type="entry name" value="AraC_XylS_family_regulators"/>
</dbReference>
<evidence type="ECO:0000256" key="2">
    <source>
        <dbReference type="ARBA" id="ARBA00023125"/>
    </source>
</evidence>
<dbReference type="SMART" id="SM00342">
    <property type="entry name" value="HTH_ARAC"/>
    <property type="match status" value="1"/>
</dbReference>
<gene>
    <name evidence="5" type="ORF">SAMN05660359_01868</name>
</gene>
<dbReference type="InterPro" id="IPR018062">
    <property type="entry name" value="HTH_AraC-typ_CS"/>
</dbReference>
<organism evidence="5 6">
    <name type="scientific">Geodermatophilus obscurus</name>
    <dbReference type="NCBI Taxonomy" id="1861"/>
    <lineage>
        <taxon>Bacteria</taxon>
        <taxon>Bacillati</taxon>
        <taxon>Actinomycetota</taxon>
        <taxon>Actinomycetes</taxon>
        <taxon>Geodermatophilales</taxon>
        <taxon>Geodermatophilaceae</taxon>
        <taxon>Geodermatophilus</taxon>
    </lineage>
</organism>
<dbReference type="Gene3D" id="1.10.10.60">
    <property type="entry name" value="Homeodomain-like"/>
    <property type="match status" value="2"/>
</dbReference>
<dbReference type="Pfam" id="PF12852">
    <property type="entry name" value="Cupin_6"/>
    <property type="match status" value="1"/>
</dbReference>
<dbReference type="PANTHER" id="PTHR46796:SF13">
    <property type="entry name" value="HTH-TYPE TRANSCRIPTIONAL ACTIVATOR RHAS"/>
    <property type="match status" value="1"/>
</dbReference>
<keyword evidence="2 5" id="KW-0238">DNA-binding</keyword>
<evidence type="ECO:0000313" key="6">
    <source>
        <dbReference type="Proteomes" id="UP000183642"/>
    </source>
</evidence>
<dbReference type="Pfam" id="PF12833">
    <property type="entry name" value="HTH_18"/>
    <property type="match status" value="1"/>
</dbReference>
<dbReference type="AlphaFoldDB" id="A0A1I5F5U9"/>
<dbReference type="SUPFAM" id="SSF46689">
    <property type="entry name" value="Homeodomain-like"/>
    <property type="match status" value="2"/>
</dbReference>
<dbReference type="PROSITE" id="PS01124">
    <property type="entry name" value="HTH_ARAC_FAMILY_2"/>
    <property type="match status" value="1"/>
</dbReference>
<feature type="domain" description="HTH araC/xylS-type" evidence="4">
    <location>
        <begin position="200"/>
        <end position="297"/>
    </location>
</feature>
<keyword evidence="6" id="KW-1185">Reference proteome</keyword>
<keyword evidence="3" id="KW-0804">Transcription</keyword>
<evidence type="ECO:0000259" key="4">
    <source>
        <dbReference type="PROSITE" id="PS01124"/>
    </source>
</evidence>
<name>A0A1I5F5U9_9ACTN</name>
<dbReference type="EMBL" id="FOWE01000004">
    <property type="protein sequence ID" value="SFO18691.1"/>
    <property type="molecule type" value="Genomic_DNA"/>
</dbReference>
<dbReference type="GO" id="GO:0003700">
    <property type="term" value="F:DNA-binding transcription factor activity"/>
    <property type="evidence" value="ECO:0007669"/>
    <property type="project" value="InterPro"/>
</dbReference>
<dbReference type="GO" id="GO:0043565">
    <property type="term" value="F:sequence-specific DNA binding"/>
    <property type="evidence" value="ECO:0007669"/>
    <property type="project" value="InterPro"/>
</dbReference>
<dbReference type="InterPro" id="IPR032783">
    <property type="entry name" value="AraC_lig"/>
</dbReference>
<protein>
    <submittedName>
        <fullName evidence="5">AraC-type DNA-binding protein</fullName>
    </submittedName>
</protein>
<sequence>MSVDALADLLGRAAAHGSLFAHSRLRGSWGLRITEEARLSVHAVVSGELWCRPDGQPPVHVPVGHVLLLRTAGPYDLLAAPDADAVPLEQVLAAHGPSPLELPGEGPATELLCGSYSFRGVLCEDLLAALPPTSVVPAGDPTVAAALTLLTAEVGAEHAGQQTVLDRVLDVLLVALLRVLWADQLRPPVWAGAPQDRAVAAALRAVHGDPAHPWTVAGLARVANVSRAALARRFAAEVGSPPLTYLTWWRMRLAREALLEGATLAQVARQVGYATEYAFAAAFTREVGTAPGRWRRAQQPVAASG</sequence>
<reference evidence="6" key="1">
    <citation type="submission" date="2016-10" db="EMBL/GenBank/DDBJ databases">
        <authorList>
            <person name="Varghese N."/>
            <person name="Submissions S."/>
        </authorList>
    </citation>
    <scope>NUCLEOTIDE SEQUENCE [LARGE SCALE GENOMIC DNA]</scope>
    <source>
        <strain evidence="6">DSM 43161</strain>
    </source>
</reference>
<dbReference type="InterPro" id="IPR018060">
    <property type="entry name" value="HTH_AraC"/>
</dbReference>
<accession>A0A1I5F5U9</accession>
<keyword evidence="1" id="KW-0805">Transcription regulation</keyword>
<dbReference type="InterPro" id="IPR009057">
    <property type="entry name" value="Homeodomain-like_sf"/>
</dbReference>
<dbReference type="PANTHER" id="PTHR46796">
    <property type="entry name" value="HTH-TYPE TRANSCRIPTIONAL ACTIVATOR RHAS-RELATED"/>
    <property type="match status" value="1"/>
</dbReference>
<dbReference type="Proteomes" id="UP000183642">
    <property type="component" value="Unassembled WGS sequence"/>
</dbReference>